<dbReference type="SUPFAM" id="SSF117281">
    <property type="entry name" value="Kelch motif"/>
    <property type="match status" value="1"/>
</dbReference>
<dbReference type="OrthoDB" id="1110797at2759"/>
<proteinExistence type="predicted"/>
<dbReference type="AlphaFoldDB" id="A0A8X7VK52"/>
<reference evidence="1 2" key="1">
    <citation type="submission" date="2020-02" db="EMBL/GenBank/DDBJ databases">
        <authorList>
            <person name="Ma Q."/>
            <person name="Huang Y."/>
            <person name="Song X."/>
            <person name="Pei D."/>
        </authorList>
    </citation>
    <scope>NUCLEOTIDE SEQUENCE [LARGE SCALE GENOMIC DNA]</scope>
    <source>
        <strain evidence="1">Sxm20200214</strain>
        <tissue evidence="1">Leaf</tissue>
    </source>
</reference>
<dbReference type="PANTHER" id="PTHR24414">
    <property type="entry name" value="F-BOX/KELCH-REPEAT PROTEIN SKIP4"/>
    <property type="match status" value="1"/>
</dbReference>
<dbReference type="Pfam" id="PF01344">
    <property type="entry name" value="Kelch_1"/>
    <property type="match status" value="1"/>
</dbReference>
<organism evidence="1 2">
    <name type="scientific">Brassica carinata</name>
    <name type="common">Ethiopian mustard</name>
    <name type="synonym">Abyssinian cabbage</name>
    <dbReference type="NCBI Taxonomy" id="52824"/>
    <lineage>
        <taxon>Eukaryota</taxon>
        <taxon>Viridiplantae</taxon>
        <taxon>Streptophyta</taxon>
        <taxon>Embryophyta</taxon>
        <taxon>Tracheophyta</taxon>
        <taxon>Spermatophyta</taxon>
        <taxon>Magnoliopsida</taxon>
        <taxon>eudicotyledons</taxon>
        <taxon>Gunneridae</taxon>
        <taxon>Pentapetalae</taxon>
        <taxon>rosids</taxon>
        <taxon>malvids</taxon>
        <taxon>Brassicales</taxon>
        <taxon>Brassicaceae</taxon>
        <taxon>Brassiceae</taxon>
        <taxon>Brassica</taxon>
    </lineage>
</organism>
<evidence type="ECO:0000313" key="2">
    <source>
        <dbReference type="Proteomes" id="UP000886595"/>
    </source>
</evidence>
<evidence type="ECO:0000313" key="1">
    <source>
        <dbReference type="EMBL" id="KAG2312731.1"/>
    </source>
</evidence>
<dbReference type="Gene3D" id="2.120.10.80">
    <property type="entry name" value="Kelch-type beta propeller"/>
    <property type="match status" value="1"/>
</dbReference>
<accession>A0A8X7VK52</accession>
<dbReference type="EMBL" id="JAAMPC010000005">
    <property type="protein sequence ID" value="KAG2312731.1"/>
    <property type="molecule type" value="Genomic_DNA"/>
</dbReference>
<gene>
    <name evidence="1" type="ORF">Bca52824_024288</name>
</gene>
<dbReference type="InterPro" id="IPR015915">
    <property type="entry name" value="Kelch-typ_b-propeller"/>
</dbReference>
<sequence length="131" mass="14736">MTILESLKRFHSLVSSPEIYARRSSLGCTEHCLYVSICNIDNRDDRLYTRISHHLVLIPGLPTLPHGRSVVAVGLRIYVFGEFNFHEWKSTSSAFSIDCRSHIVQPLPSIPFPMCDTLAGYMDGRLVDKGG</sequence>
<dbReference type="PANTHER" id="PTHR24414:SF184">
    <property type="entry name" value="GALACTOSE OXIDASE_KELCH REPEAT SUPERFAMILY PROTEIN"/>
    <property type="match status" value="1"/>
</dbReference>
<keyword evidence="2" id="KW-1185">Reference proteome</keyword>
<name>A0A8X7VK52_BRACI</name>
<dbReference type="Proteomes" id="UP000886595">
    <property type="component" value="Unassembled WGS sequence"/>
</dbReference>
<dbReference type="InterPro" id="IPR006652">
    <property type="entry name" value="Kelch_1"/>
</dbReference>
<protein>
    <submittedName>
        <fullName evidence="1">Uncharacterized protein</fullName>
    </submittedName>
</protein>
<comment type="caution">
    <text evidence="1">The sequence shown here is derived from an EMBL/GenBank/DDBJ whole genome shotgun (WGS) entry which is preliminary data.</text>
</comment>
<dbReference type="InterPro" id="IPR050354">
    <property type="entry name" value="F-box/kelch-repeat_ARATH"/>
</dbReference>